<dbReference type="Pfam" id="PF04397">
    <property type="entry name" value="LytTR"/>
    <property type="match status" value="1"/>
</dbReference>
<dbReference type="EMBL" id="WJBB01000004">
    <property type="protein sequence ID" value="MBC3796407.1"/>
    <property type="molecule type" value="Genomic_DNA"/>
</dbReference>
<keyword evidence="3" id="KW-0597">Phosphoprotein</keyword>
<dbReference type="PROSITE" id="PS50930">
    <property type="entry name" value="HTH_LYTTR"/>
    <property type="match status" value="1"/>
</dbReference>
<dbReference type="PANTHER" id="PTHR37299">
    <property type="entry name" value="TRANSCRIPTIONAL REGULATOR-RELATED"/>
    <property type="match status" value="1"/>
</dbReference>
<protein>
    <recommendedName>
        <fullName evidence="1">Stage 0 sporulation protein A homolog</fullName>
    </recommendedName>
</protein>
<proteinExistence type="predicted"/>
<organism evidence="6 7">
    <name type="scientific">Acetobacterium tundrae</name>
    <dbReference type="NCBI Taxonomy" id="132932"/>
    <lineage>
        <taxon>Bacteria</taxon>
        <taxon>Bacillati</taxon>
        <taxon>Bacillota</taxon>
        <taxon>Clostridia</taxon>
        <taxon>Eubacteriales</taxon>
        <taxon>Eubacteriaceae</taxon>
        <taxon>Acetobacterium</taxon>
    </lineage>
</organism>
<dbReference type="PROSITE" id="PS50110">
    <property type="entry name" value="RESPONSE_REGULATORY"/>
    <property type="match status" value="1"/>
</dbReference>
<accession>A0ABR6WJU3</accession>
<dbReference type="RefSeq" id="WP_148603355.1">
    <property type="nucleotide sequence ID" value="NZ_RXYB01000007.1"/>
</dbReference>
<dbReference type="Gene3D" id="2.40.50.1020">
    <property type="entry name" value="LytTr DNA-binding domain"/>
    <property type="match status" value="1"/>
</dbReference>
<dbReference type="SMART" id="SM00448">
    <property type="entry name" value="REC"/>
    <property type="match status" value="1"/>
</dbReference>
<gene>
    <name evidence="6" type="ORF">GH807_05000</name>
</gene>
<comment type="function">
    <text evidence="2">May play the central regulatory role in sporulation. It may be an element of the effector pathway responsible for the activation of sporulation genes in response to nutritional stress. Spo0A may act in concert with spo0H (a sigma factor) to control the expression of some genes that are critical to the sporulation process.</text>
</comment>
<dbReference type="InterPro" id="IPR011006">
    <property type="entry name" value="CheY-like_superfamily"/>
</dbReference>
<dbReference type="InterPro" id="IPR046947">
    <property type="entry name" value="LytR-like"/>
</dbReference>
<dbReference type="Proteomes" id="UP000653358">
    <property type="component" value="Unassembled WGS sequence"/>
</dbReference>
<dbReference type="Gene3D" id="3.40.50.2300">
    <property type="match status" value="1"/>
</dbReference>
<dbReference type="SUPFAM" id="SSF52172">
    <property type="entry name" value="CheY-like"/>
    <property type="match status" value="1"/>
</dbReference>
<keyword evidence="7" id="KW-1185">Reference proteome</keyword>
<evidence type="ECO:0000313" key="7">
    <source>
        <dbReference type="Proteomes" id="UP000653358"/>
    </source>
</evidence>
<dbReference type="InterPro" id="IPR007492">
    <property type="entry name" value="LytTR_DNA-bd_dom"/>
</dbReference>
<dbReference type="Pfam" id="PF00072">
    <property type="entry name" value="Response_reg"/>
    <property type="match status" value="1"/>
</dbReference>
<feature type="domain" description="Response regulatory" evidence="4">
    <location>
        <begin position="2"/>
        <end position="114"/>
    </location>
</feature>
<dbReference type="InterPro" id="IPR001789">
    <property type="entry name" value="Sig_transdc_resp-reg_receiver"/>
</dbReference>
<evidence type="ECO:0000259" key="5">
    <source>
        <dbReference type="PROSITE" id="PS50930"/>
    </source>
</evidence>
<evidence type="ECO:0000259" key="4">
    <source>
        <dbReference type="PROSITE" id="PS50110"/>
    </source>
</evidence>
<comment type="caution">
    <text evidence="6">The sequence shown here is derived from an EMBL/GenBank/DDBJ whole genome shotgun (WGS) entry which is preliminary data.</text>
</comment>
<sequence length="238" mass="27926">MQIAICDDENEIRNMIARYVKIFSPDCLVKLYRSGEELLDDIQVFDLIFLDIHLGGRNGMDIARQLRKNGSQSIIIFITALEEYIFQAFDVGAFHYLVKPINKVKFFEVLKCAVAKWNEKSKLEQLMPEEKSINIKIGMTTNKIYRKEIIYIEADNRKVILHKTDSTLEFYAKLSDLEQSLDDDFARIHRSFLVNMKYILKYNATSVTLENGDNIMMAKQKYGEFVKQYLKYSKRKIM</sequence>
<evidence type="ECO:0000256" key="3">
    <source>
        <dbReference type="PROSITE-ProRule" id="PRU00169"/>
    </source>
</evidence>
<evidence type="ECO:0000313" key="6">
    <source>
        <dbReference type="EMBL" id="MBC3796407.1"/>
    </source>
</evidence>
<evidence type="ECO:0000256" key="2">
    <source>
        <dbReference type="ARBA" id="ARBA00024867"/>
    </source>
</evidence>
<feature type="modified residue" description="4-aspartylphosphate" evidence="3">
    <location>
        <position position="51"/>
    </location>
</feature>
<dbReference type="PANTHER" id="PTHR37299:SF1">
    <property type="entry name" value="STAGE 0 SPORULATION PROTEIN A HOMOLOG"/>
    <property type="match status" value="1"/>
</dbReference>
<name>A0ABR6WJU3_9FIRM</name>
<evidence type="ECO:0000256" key="1">
    <source>
        <dbReference type="ARBA" id="ARBA00018672"/>
    </source>
</evidence>
<feature type="domain" description="HTH LytTR-type" evidence="5">
    <location>
        <begin position="133"/>
        <end position="199"/>
    </location>
</feature>
<dbReference type="SMART" id="SM00850">
    <property type="entry name" value="LytTR"/>
    <property type="match status" value="1"/>
</dbReference>
<reference evidence="6 7" key="1">
    <citation type="journal article" date="2020" name="mSystems">
        <title>Defining Genomic and Predicted Metabolic Features of the Acetobacterium Genus.</title>
        <authorList>
            <person name="Ross D.E."/>
            <person name="Marshall C.W."/>
            <person name="Gulliver D."/>
            <person name="May H.D."/>
            <person name="Norman R.S."/>
        </authorList>
    </citation>
    <scope>NUCLEOTIDE SEQUENCE [LARGE SCALE GENOMIC DNA]</scope>
    <source>
        <strain evidence="6 7">DSM 9173</strain>
    </source>
</reference>